<keyword evidence="1" id="KW-0812">Transmembrane</keyword>
<protein>
    <recommendedName>
        <fullName evidence="2">HD-GYP domain-containing protein</fullName>
    </recommendedName>
</protein>
<keyword evidence="1" id="KW-1133">Transmembrane helix</keyword>
<evidence type="ECO:0000256" key="1">
    <source>
        <dbReference type="SAM" id="Phobius"/>
    </source>
</evidence>
<dbReference type="OrthoDB" id="9764808at2"/>
<keyword evidence="4" id="KW-1185">Reference proteome</keyword>
<keyword evidence="1" id="KW-0472">Membrane</keyword>
<dbReference type="SMART" id="SM00062">
    <property type="entry name" value="PBPb"/>
    <property type="match status" value="1"/>
</dbReference>
<dbReference type="CDD" id="cd00077">
    <property type="entry name" value="HDc"/>
    <property type="match status" value="1"/>
</dbReference>
<dbReference type="PROSITE" id="PS51832">
    <property type="entry name" value="HD_GYP"/>
    <property type="match status" value="1"/>
</dbReference>
<dbReference type="PANTHER" id="PTHR45228:SF5">
    <property type="entry name" value="CYCLIC DI-GMP PHOSPHODIESTERASE VC_1348-RELATED"/>
    <property type="match status" value="1"/>
</dbReference>
<feature type="transmembrane region" description="Helical" evidence="1">
    <location>
        <begin position="12"/>
        <end position="36"/>
    </location>
</feature>
<dbReference type="PANTHER" id="PTHR45228">
    <property type="entry name" value="CYCLIC DI-GMP PHOSPHODIESTERASE TM_0186-RELATED"/>
    <property type="match status" value="1"/>
</dbReference>
<dbReference type="SUPFAM" id="SSF53850">
    <property type="entry name" value="Periplasmic binding protein-like II"/>
    <property type="match status" value="1"/>
</dbReference>
<dbReference type="InterPro" id="IPR003607">
    <property type="entry name" value="HD/PDEase_dom"/>
</dbReference>
<dbReference type="Gene3D" id="1.10.3210.10">
    <property type="entry name" value="Hypothetical protein af1432"/>
    <property type="match status" value="2"/>
</dbReference>
<dbReference type="InterPro" id="IPR052020">
    <property type="entry name" value="Cyclic_di-GMP/3'3'-cGAMP_PDE"/>
</dbReference>
<dbReference type="GO" id="GO:0008081">
    <property type="term" value="F:phosphoric diester hydrolase activity"/>
    <property type="evidence" value="ECO:0007669"/>
    <property type="project" value="UniProtKB-ARBA"/>
</dbReference>
<dbReference type="RefSeq" id="WP_087504875.1">
    <property type="nucleotide sequence ID" value="NZ_BMDX01000003.1"/>
</dbReference>
<gene>
    <name evidence="3" type="ORF">GCM10011369_08370</name>
</gene>
<dbReference type="Gene3D" id="3.40.190.10">
    <property type="entry name" value="Periplasmic binding protein-like II"/>
    <property type="match status" value="2"/>
</dbReference>
<dbReference type="CDD" id="cd01007">
    <property type="entry name" value="PBP2_BvgS_HisK_like"/>
    <property type="match status" value="1"/>
</dbReference>
<dbReference type="Gene3D" id="3.30.450.20">
    <property type="entry name" value="PAS domain"/>
    <property type="match status" value="1"/>
</dbReference>
<dbReference type="Pfam" id="PF13487">
    <property type="entry name" value="HD_5"/>
    <property type="match status" value="1"/>
</dbReference>
<evidence type="ECO:0000313" key="4">
    <source>
        <dbReference type="Proteomes" id="UP000619743"/>
    </source>
</evidence>
<evidence type="ECO:0000259" key="2">
    <source>
        <dbReference type="PROSITE" id="PS51832"/>
    </source>
</evidence>
<proteinExistence type="predicted"/>
<evidence type="ECO:0000313" key="3">
    <source>
        <dbReference type="EMBL" id="GGA69058.1"/>
    </source>
</evidence>
<dbReference type="SUPFAM" id="SSF103190">
    <property type="entry name" value="Sensory domain-like"/>
    <property type="match status" value="1"/>
</dbReference>
<comment type="caution">
    <text evidence="3">The sequence shown here is derived from an EMBL/GenBank/DDBJ whole genome shotgun (WGS) entry which is preliminary data.</text>
</comment>
<accession>A0A8J2U2X8</accession>
<dbReference type="Proteomes" id="UP000619743">
    <property type="component" value="Unassembled WGS sequence"/>
</dbReference>
<dbReference type="AlphaFoldDB" id="A0A8J2U2X8"/>
<dbReference type="InterPro" id="IPR037522">
    <property type="entry name" value="HD_GYP_dom"/>
</dbReference>
<dbReference type="InterPro" id="IPR029151">
    <property type="entry name" value="Sensor-like_sf"/>
</dbReference>
<organism evidence="3 4">
    <name type="scientific">Neiella marina</name>
    <dbReference type="NCBI Taxonomy" id="508461"/>
    <lineage>
        <taxon>Bacteria</taxon>
        <taxon>Pseudomonadati</taxon>
        <taxon>Pseudomonadota</taxon>
        <taxon>Gammaproteobacteria</taxon>
        <taxon>Alteromonadales</taxon>
        <taxon>Echinimonadaceae</taxon>
        <taxon>Neiella</taxon>
    </lineage>
</organism>
<dbReference type="Pfam" id="PF00497">
    <property type="entry name" value="SBP_bac_3"/>
    <property type="match status" value="1"/>
</dbReference>
<dbReference type="EMBL" id="BMDX01000003">
    <property type="protein sequence ID" value="GGA69058.1"/>
    <property type="molecule type" value="Genomic_DNA"/>
</dbReference>
<name>A0A8J2U2X8_9GAMM</name>
<dbReference type="SUPFAM" id="SSF109604">
    <property type="entry name" value="HD-domain/PDEase-like"/>
    <property type="match status" value="2"/>
</dbReference>
<dbReference type="InterPro" id="IPR001638">
    <property type="entry name" value="Solute-binding_3/MltF_N"/>
</dbReference>
<reference evidence="4" key="1">
    <citation type="journal article" date="2019" name="Int. J. Syst. Evol. Microbiol.">
        <title>The Global Catalogue of Microorganisms (GCM) 10K type strain sequencing project: providing services to taxonomists for standard genome sequencing and annotation.</title>
        <authorList>
            <consortium name="The Broad Institute Genomics Platform"/>
            <consortium name="The Broad Institute Genome Sequencing Center for Infectious Disease"/>
            <person name="Wu L."/>
            <person name="Ma J."/>
        </authorList>
    </citation>
    <scope>NUCLEOTIDE SEQUENCE [LARGE SCALE GENOMIC DNA]</scope>
    <source>
        <strain evidence="4">CGMCC 1.10130</strain>
    </source>
</reference>
<sequence>MDLSFKRLTFRVTLVGLCSLIAIVTSLVAISLQYYFSKQITVNASQQLTHQIAQQIEQSIDKMDQTASSTVSILAQHSDLVSEYQVGRKTDRFLADVLLEFNDLYAIYYGFENGDFYEIINLEANSTIRQQLNAAFEDRFIRIHIFSEQGQRWKKTDFLDEQLRLRHSHIEPSSYDARKRPWFTNASSDAVFKTKPYFFQHLKATGKTYSRVVDGATSIIAVDLTLATITEQLADTLDGIEGYASSEGYIYGENGDLILANKQGAANDAFEVTPLALSPEQVKFRDSLGTVMISNENDWAPIDFAISGEPKGFTPELFKILAEKLRLPIAFVNGYSWSELVELYLDGVIDVLQPIHRTANNIDWGIYSDPLLHMPMAIVTQSGAPVVSSLEQLNGKRLAVPRGWSILRSIEQSYPDIELVVVDSLIASLNAVKSGLADAAIDSELITTYTAKMYFLDGLAFHPGVDVSELDFDTNLRLVSADKRLTDLFNYALTNLDDAEHAYLNNKWLAFDNGSASVEESSTVPYQELITLAKEEQYHGYLRTETIAGKDFLLFVTPTSLGPFERNYLALMLPVADVYAEGLSHVKKSITITLIILALLLPLTWLVASPIVRAMRSLSVENEKIRNRQYDQLAPRSSFIVDIDEVFVSLNDMALSIQDYQRKQAELLDSFVELIAQAIDDKSPYTAGHCNRVPELGLMLAAVASEDNTEHFKSFALDTEDKRREFKLAAWLHDCGKVITPEHIVDKGSKLECIYNRIHEVRMRFEVIWRDLEIDFLKQAAEQPGQRAELLQSLNQQREQLQSDFEFVAACNQGGEFMADDKLAKLEQISNRTWQRHFSDQLGLSPLEELSVGERQSLPVTENLLMDKDSHIVHRAAPIQYPPHLGINVDIPEYKANLGELYNLKVGRGTLTPEDRFIINEHIIGTIKMLDSMPFPEEMANVPRYASTHHETLKGTGYPRKLSAEQLSIPERILVLADIFEALTASDRPYKKAKPLSVAIDILHKMCLDQHVDIEVFRLFLSSGVYLQYAQRFLPTSQIDEVDIKKYL</sequence>
<feature type="domain" description="HD-GYP" evidence="2">
    <location>
        <begin position="812"/>
        <end position="1035"/>
    </location>
</feature>